<proteinExistence type="predicted"/>
<organism evidence="1 2">
    <name type="scientific">Mobiluncus porci</name>
    <dbReference type="NCBI Taxonomy" id="2652278"/>
    <lineage>
        <taxon>Bacteria</taxon>
        <taxon>Bacillati</taxon>
        <taxon>Actinomycetota</taxon>
        <taxon>Actinomycetes</taxon>
        <taxon>Actinomycetales</taxon>
        <taxon>Actinomycetaceae</taxon>
        <taxon>Mobiluncus</taxon>
    </lineage>
</organism>
<keyword evidence="2" id="KW-1185">Reference proteome</keyword>
<sequence length="574" mass="63974">MSFFETQGFVPGVDPELLAAQIQNEMAETLGEPLGEERLRHLLDLARLASKHGLEDMEISVRLEIVWDSLESGDTEYALATFSWILDEIAHGEVNPNEEQALTLATQMLQIPVLAARHPKVPAEIINNLLFWTEHYAVDAGIGLHSRQMTRHQVELGLGHRLAARESLDIVAELEEIPRVVNDEIDCPLHHFRSRIAWAVNSSEYAHALALYRDALERTAEAGWQCLRPDDINTLLMLPLAWAAEGDAAWRAHERSYRQQSETSQYLGDIAAHLRYCAATWNLSEGLEMLGTHAHWFSNPEDPWDLLVSTRAGATFLKRAVGAYIGTGAPIPTLGFTISGENQWLPFETIQPSDTLATAQVRLERVARRLSLAFDARNANNTVSTRTAESLREPPMCDFSKVKPLIEAHLAVEELLTELGLDQTSTTWLLPPLDDPAWTQKPVPEFHLLDFTKGQAALQRFGKATASFDFDSLPPEISGKKERLLFGANQVAILGMTGKWDDLIDSALPLLEVGEQLDEHRQSLRLASYLVQAYWQVGELTQARNWLIRADAFVDGTIPASSRALLENLALIAG</sequence>
<protein>
    <submittedName>
        <fullName evidence="1">Uncharacterized protein</fullName>
    </submittedName>
</protein>
<dbReference type="RefSeq" id="WP_338106854.1">
    <property type="nucleotide sequence ID" value="NZ_VUMY01000009.1"/>
</dbReference>
<name>A0A7K0K322_9ACTO</name>
<gene>
    <name evidence="1" type="ORF">FYJ63_06155</name>
</gene>
<evidence type="ECO:0000313" key="2">
    <source>
        <dbReference type="Proteomes" id="UP000442535"/>
    </source>
</evidence>
<accession>A0A7K0K322</accession>
<dbReference type="EMBL" id="VUMY01000009">
    <property type="protein sequence ID" value="MST49818.1"/>
    <property type="molecule type" value="Genomic_DNA"/>
</dbReference>
<comment type="caution">
    <text evidence="1">The sequence shown here is derived from an EMBL/GenBank/DDBJ whole genome shotgun (WGS) entry which is preliminary data.</text>
</comment>
<dbReference type="Proteomes" id="UP000442535">
    <property type="component" value="Unassembled WGS sequence"/>
</dbReference>
<reference evidence="1 2" key="1">
    <citation type="submission" date="2019-08" db="EMBL/GenBank/DDBJ databases">
        <title>In-depth cultivation of the pig gut microbiome towards novel bacterial diversity and tailored functional studies.</title>
        <authorList>
            <person name="Wylensek D."/>
            <person name="Hitch T.C.A."/>
            <person name="Clavel T."/>
        </authorList>
    </citation>
    <scope>NUCLEOTIDE SEQUENCE [LARGE SCALE GENOMIC DNA]</scope>
    <source>
        <strain evidence="1 2">RF-GAM-744-WT-7</strain>
    </source>
</reference>
<evidence type="ECO:0000313" key="1">
    <source>
        <dbReference type="EMBL" id="MST49818.1"/>
    </source>
</evidence>
<dbReference type="AlphaFoldDB" id="A0A7K0K322"/>